<organism evidence="1 2">
    <name type="scientific">Hibiscus sabdariffa</name>
    <name type="common">roselle</name>
    <dbReference type="NCBI Taxonomy" id="183260"/>
    <lineage>
        <taxon>Eukaryota</taxon>
        <taxon>Viridiplantae</taxon>
        <taxon>Streptophyta</taxon>
        <taxon>Embryophyta</taxon>
        <taxon>Tracheophyta</taxon>
        <taxon>Spermatophyta</taxon>
        <taxon>Magnoliopsida</taxon>
        <taxon>eudicotyledons</taxon>
        <taxon>Gunneridae</taxon>
        <taxon>Pentapetalae</taxon>
        <taxon>rosids</taxon>
        <taxon>malvids</taxon>
        <taxon>Malvales</taxon>
        <taxon>Malvaceae</taxon>
        <taxon>Malvoideae</taxon>
        <taxon>Hibiscus</taxon>
    </lineage>
</organism>
<evidence type="ECO:0008006" key="3">
    <source>
        <dbReference type="Google" id="ProtNLM"/>
    </source>
</evidence>
<evidence type="ECO:0000313" key="2">
    <source>
        <dbReference type="Proteomes" id="UP001396334"/>
    </source>
</evidence>
<proteinExistence type="predicted"/>
<dbReference type="Proteomes" id="UP001396334">
    <property type="component" value="Unassembled WGS sequence"/>
</dbReference>
<dbReference type="EMBL" id="JBBPBN010002437">
    <property type="protein sequence ID" value="KAK8476074.1"/>
    <property type="molecule type" value="Genomic_DNA"/>
</dbReference>
<keyword evidence="2" id="KW-1185">Reference proteome</keyword>
<sequence>MKLNPSHRPLKTRYLFLKQRFCSAPKVSVHDNDEKAKDTQIISDLKRIVRGRQSWKVALNDTVFLKSHHVEEVLIQTLDDPRLALRFFNFLGLHKNFHHSPESFCALIHALLNVNLFWPASSLLQTLLLRGLSPIEVFEAFSKAYEKY</sequence>
<name>A0ABR1Z865_9ROSI</name>
<reference evidence="1 2" key="1">
    <citation type="journal article" date="2024" name="G3 (Bethesda)">
        <title>Genome assembly of Hibiscus sabdariffa L. provides insights into metabolisms of medicinal natural products.</title>
        <authorList>
            <person name="Kim T."/>
        </authorList>
    </citation>
    <scope>NUCLEOTIDE SEQUENCE [LARGE SCALE GENOMIC DNA]</scope>
    <source>
        <strain evidence="1">TK-2024</strain>
        <tissue evidence="1">Old leaves</tissue>
    </source>
</reference>
<accession>A0ABR1Z865</accession>
<comment type="caution">
    <text evidence="1">The sequence shown here is derived from an EMBL/GenBank/DDBJ whole genome shotgun (WGS) entry which is preliminary data.</text>
</comment>
<protein>
    <recommendedName>
        <fullName evidence="3">Pentatricopeptide repeat-containing protein</fullName>
    </recommendedName>
</protein>
<evidence type="ECO:0000313" key="1">
    <source>
        <dbReference type="EMBL" id="KAK8476074.1"/>
    </source>
</evidence>
<gene>
    <name evidence="1" type="ORF">V6N11_030600</name>
</gene>